<name>A0A1X2HV26_SYNRA</name>
<evidence type="ECO:0000256" key="11">
    <source>
        <dbReference type="SAM" id="MobiDB-lite"/>
    </source>
</evidence>
<dbReference type="GO" id="GO:0043161">
    <property type="term" value="P:proteasome-mediated ubiquitin-dependent protein catabolic process"/>
    <property type="evidence" value="ECO:0007669"/>
    <property type="project" value="InterPro"/>
</dbReference>
<feature type="region of interest" description="Disordered" evidence="11">
    <location>
        <begin position="133"/>
        <end position="193"/>
    </location>
</feature>
<dbReference type="AlphaFoldDB" id="A0A1X2HV26"/>
<dbReference type="Pfam" id="PF08577">
    <property type="entry name" value="PI31_Prot_C"/>
    <property type="match status" value="1"/>
</dbReference>
<reference evidence="14 15" key="1">
    <citation type="submission" date="2016-07" db="EMBL/GenBank/DDBJ databases">
        <title>Pervasive Adenine N6-methylation of Active Genes in Fungi.</title>
        <authorList>
            <consortium name="DOE Joint Genome Institute"/>
            <person name="Mondo S.J."/>
            <person name="Dannebaum R.O."/>
            <person name="Kuo R.C."/>
            <person name="Labutti K."/>
            <person name="Haridas S."/>
            <person name="Kuo A."/>
            <person name="Salamov A."/>
            <person name="Ahrendt S.R."/>
            <person name="Lipzen A."/>
            <person name="Sullivan W."/>
            <person name="Andreopoulos W.B."/>
            <person name="Clum A."/>
            <person name="Lindquist E."/>
            <person name="Daum C."/>
            <person name="Ramamoorthy G.K."/>
            <person name="Gryganskyi A."/>
            <person name="Culley D."/>
            <person name="Magnuson J.K."/>
            <person name="James T.Y."/>
            <person name="O'Malley M.A."/>
            <person name="Stajich J.E."/>
            <person name="Spatafora J.W."/>
            <person name="Visel A."/>
            <person name="Grigoriev I.V."/>
        </authorList>
    </citation>
    <scope>NUCLEOTIDE SEQUENCE [LARGE SCALE GENOMIC DNA]</scope>
    <source>
        <strain evidence="14 15">NRRL 2496</strain>
    </source>
</reference>
<feature type="domain" description="PI31 proteasome regulator C-terminal" evidence="12">
    <location>
        <begin position="193"/>
        <end position="261"/>
    </location>
</feature>
<dbReference type="GO" id="GO:0004866">
    <property type="term" value="F:endopeptidase inhibitor activity"/>
    <property type="evidence" value="ECO:0007669"/>
    <property type="project" value="InterPro"/>
</dbReference>
<evidence type="ECO:0000256" key="5">
    <source>
        <dbReference type="ARBA" id="ARBA00022490"/>
    </source>
</evidence>
<evidence type="ECO:0000256" key="9">
    <source>
        <dbReference type="ARBA" id="ARBA00022990"/>
    </source>
</evidence>
<keyword evidence="6" id="KW-0597">Phosphoprotein</keyword>
<evidence type="ECO:0000256" key="7">
    <source>
        <dbReference type="ARBA" id="ARBA00022824"/>
    </source>
</evidence>
<dbReference type="Gene3D" id="3.40.1000.30">
    <property type="match status" value="1"/>
</dbReference>
<dbReference type="OMA" id="GHACMVA"/>
<keyword evidence="8 14" id="KW-0647">Proteasome</keyword>
<dbReference type="OrthoDB" id="68090at2759"/>
<accession>A0A1X2HV26</accession>
<keyword evidence="5" id="KW-0963">Cytoplasm</keyword>
<evidence type="ECO:0000256" key="3">
    <source>
        <dbReference type="ARBA" id="ARBA00006405"/>
    </source>
</evidence>
<comment type="function">
    <text evidence="10">Plays an important role in control of proteasome function. Inhibits the hydrolysis of protein and peptide substrates by the 20S proteasome. Also inhibits the activation of the proteasome by the proteasome regulatory proteins PA700 and PA28.</text>
</comment>
<dbReference type="GO" id="GO:0000502">
    <property type="term" value="C:proteasome complex"/>
    <property type="evidence" value="ECO:0007669"/>
    <property type="project" value="UniProtKB-KW"/>
</dbReference>
<dbReference type="PANTHER" id="PTHR13266">
    <property type="entry name" value="PROTEASOME INHIBITOR"/>
    <property type="match status" value="1"/>
</dbReference>
<sequence length="312" mass="32729">MLSLGFRFAGLGDDARQEGDGSTRVLPDSWNAQGPHVYSLRYSHPQSSLTFVIKAIKLGDRYVLHGLAIGDDKTATLDIPVQDYTSPSFYPYDPQNATEPLIHGFISSSRLNDFIILFKTSIIQRLMPGLNKPGYEEESSGTQTSRTANPSTAGQPQQPPPPGSRSPPRVRPPIFDDPLAADEPWAGENPYSVGRADLEPLGGAGGLRMPGSGGGMYVGPEHPMFGGHHPSSGGDSDIFGGPQGLPRGAVPPGARFDPIGPFGNMPSRGGRGGRGGGGRGRGSRGGGGAGSFFSGEPDNDELPPPGSHDMFL</sequence>
<dbReference type="InterPro" id="IPR013886">
    <property type="entry name" value="PI31_Prot_C"/>
</dbReference>
<evidence type="ECO:0000256" key="2">
    <source>
        <dbReference type="ARBA" id="ARBA00004496"/>
    </source>
</evidence>
<keyword evidence="7" id="KW-0256">Endoplasmic reticulum</keyword>
<feature type="compositionally biased region" description="Polar residues" evidence="11">
    <location>
        <begin position="140"/>
        <end position="153"/>
    </location>
</feature>
<comment type="subcellular location">
    <subcellularLocation>
        <location evidence="2">Cytoplasm</location>
    </subcellularLocation>
    <subcellularLocation>
        <location evidence="1">Endoplasmic reticulum</location>
    </subcellularLocation>
</comment>
<dbReference type="GO" id="GO:0070628">
    <property type="term" value="F:proteasome binding"/>
    <property type="evidence" value="ECO:0007669"/>
    <property type="project" value="InterPro"/>
</dbReference>
<evidence type="ECO:0000313" key="14">
    <source>
        <dbReference type="EMBL" id="ORZ03381.1"/>
    </source>
</evidence>
<comment type="similarity">
    <text evidence="3">Belongs to the proteasome inhibitor PI31 family.</text>
</comment>
<dbReference type="Pfam" id="PF11566">
    <property type="entry name" value="PI31_Prot_N"/>
    <property type="match status" value="1"/>
</dbReference>
<evidence type="ECO:0000259" key="12">
    <source>
        <dbReference type="Pfam" id="PF08577"/>
    </source>
</evidence>
<evidence type="ECO:0000313" key="15">
    <source>
        <dbReference type="Proteomes" id="UP000242180"/>
    </source>
</evidence>
<keyword evidence="4" id="KW-0488">Methylation</keyword>
<comment type="caution">
    <text evidence="14">The sequence shown here is derived from an EMBL/GenBank/DDBJ whole genome shotgun (WGS) entry which is preliminary data.</text>
</comment>
<dbReference type="EMBL" id="MCGN01000001">
    <property type="protein sequence ID" value="ORZ03381.1"/>
    <property type="molecule type" value="Genomic_DNA"/>
</dbReference>
<evidence type="ECO:0000256" key="4">
    <source>
        <dbReference type="ARBA" id="ARBA00022481"/>
    </source>
</evidence>
<dbReference type="InterPro" id="IPR021625">
    <property type="entry name" value="PI31_Prot_N"/>
</dbReference>
<keyword evidence="9" id="KW-0007">Acetylation</keyword>
<feature type="compositionally biased region" description="Pro residues" evidence="11">
    <location>
        <begin position="157"/>
        <end position="171"/>
    </location>
</feature>
<evidence type="ECO:0000256" key="10">
    <source>
        <dbReference type="ARBA" id="ARBA00024805"/>
    </source>
</evidence>
<feature type="domain" description="PI31 proteasome regulator N-terminal" evidence="13">
    <location>
        <begin position="1"/>
        <end position="132"/>
    </location>
</feature>
<dbReference type="PANTHER" id="PTHR13266:SF1">
    <property type="entry name" value="PROTEASOME INHIBITOR PI31 SUBUNIT"/>
    <property type="match status" value="1"/>
</dbReference>
<evidence type="ECO:0000256" key="6">
    <source>
        <dbReference type="ARBA" id="ARBA00022553"/>
    </source>
</evidence>
<feature type="region of interest" description="Disordered" evidence="11">
    <location>
        <begin position="243"/>
        <end position="312"/>
    </location>
</feature>
<gene>
    <name evidence="14" type="ORF">BCR43DRAFT_483251</name>
</gene>
<evidence type="ECO:0000256" key="8">
    <source>
        <dbReference type="ARBA" id="ARBA00022942"/>
    </source>
</evidence>
<organism evidence="14 15">
    <name type="scientific">Syncephalastrum racemosum</name>
    <name type="common">Filamentous fungus</name>
    <dbReference type="NCBI Taxonomy" id="13706"/>
    <lineage>
        <taxon>Eukaryota</taxon>
        <taxon>Fungi</taxon>
        <taxon>Fungi incertae sedis</taxon>
        <taxon>Mucoromycota</taxon>
        <taxon>Mucoromycotina</taxon>
        <taxon>Mucoromycetes</taxon>
        <taxon>Mucorales</taxon>
        <taxon>Syncephalastraceae</taxon>
        <taxon>Syncephalastrum</taxon>
    </lineage>
</organism>
<dbReference type="InterPro" id="IPR045128">
    <property type="entry name" value="PI31-like"/>
</dbReference>
<protein>
    <submittedName>
        <fullName evidence="14">PI31 proteasome regulator N-terminal-domain-containing protein</fullName>
    </submittedName>
</protein>
<feature type="compositionally biased region" description="Gly residues" evidence="11">
    <location>
        <begin position="269"/>
        <end position="290"/>
    </location>
</feature>
<keyword evidence="15" id="KW-1185">Reference proteome</keyword>
<dbReference type="GO" id="GO:0005783">
    <property type="term" value="C:endoplasmic reticulum"/>
    <property type="evidence" value="ECO:0007669"/>
    <property type="project" value="UniProtKB-SubCell"/>
</dbReference>
<evidence type="ECO:0000259" key="13">
    <source>
        <dbReference type="Pfam" id="PF11566"/>
    </source>
</evidence>
<evidence type="ECO:0000256" key="1">
    <source>
        <dbReference type="ARBA" id="ARBA00004240"/>
    </source>
</evidence>
<dbReference type="STRING" id="13706.A0A1X2HV26"/>
<dbReference type="Proteomes" id="UP000242180">
    <property type="component" value="Unassembled WGS sequence"/>
</dbReference>
<proteinExistence type="inferred from homology"/>
<dbReference type="InParanoid" id="A0A1X2HV26"/>